<feature type="domain" description="NAD-dependent epimerase/dehydratase" evidence="2">
    <location>
        <begin position="3"/>
        <end position="219"/>
    </location>
</feature>
<dbReference type="NCBIfam" id="TIGR01777">
    <property type="entry name" value="yfcH"/>
    <property type="match status" value="1"/>
</dbReference>
<reference evidence="4 5" key="1">
    <citation type="submission" date="2019-11" db="EMBL/GenBank/DDBJ databases">
        <title>Gracilibacillus salitolerans sp. nov., a moderate halophile isolated from a saline soil in northwest China.</title>
        <authorList>
            <person name="Gan L."/>
        </authorList>
    </citation>
    <scope>NUCLEOTIDE SEQUENCE [LARGE SCALE GENOMIC DNA]</scope>
    <source>
        <strain evidence="4 5">SCU50</strain>
    </source>
</reference>
<organism evidence="4 5">
    <name type="scientific">Gracilibacillus salitolerans</name>
    <dbReference type="NCBI Taxonomy" id="2663022"/>
    <lineage>
        <taxon>Bacteria</taxon>
        <taxon>Bacillati</taxon>
        <taxon>Bacillota</taxon>
        <taxon>Bacilli</taxon>
        <taxon>Bacillales</taxon>
        <taxon>Bacillaceae</taxon>
        <taxon>Gracilibacillus</taxon>
    </lineage>
</organism>
<dbReference type="InterPro" id="IPR001509">
    <property type="entry name" value="Epimerase_deHydtase"/>
</dbReference>
<evidence type="ECO:0000313" key="5">
    <source>
        <dbReference type="Proteomes" id="UP000339690"/>
    </source>
</evidence>
<sequence>MNIAIAGGTGFVGKHVTKALIDRGDTVYILTRSPQEYKSNHQVSYIGWLHDDFHPEQHLPKLDAIINLAGDSLFGYWTKTKKDRIYQSRINATYAIIDFIRKLPEKPEVLINASAVGYFGTSDTKTFTEQSEEQGNDFLAEVTEAWERTALQARSYGVRTVVARLGVVLGDEGALPLMAMPFRLFAGGKIGSGKQWVSWIHIKDVVGLLLYAIDHKHVDRTLNLTAPSPVQNKELAQVLAKALKRPNWFPTPSFLLRTVLGEMSILVVDGQKVLPEKAMESGYRFHHDTIDHALAEIYN</sequence>
<dbReference type="SUPFAM" id="SSF51735">
    <property type="entry name" value="NAD(P)-binding Rossmann-fold domains"/>
    <property type="match status" value="1"/>
</dbReference>
<protein>
    <submittedName>
        <fullName evidence="4">TIGR01777 family protein</fullName>
    </submittedName>
</protein>
<dbReference type="EMBL" id="CP045915">
    <property type="protein sequence ID" value="QGH33421.1"/>
    <property type="molecule type" value="Genomic_DNA"/>
</dbReference>
<dbReference type="PANTHER" id="PTHR11092">
    <property type="entry name" value="SUGAR NUCLEOTIDE EPIMERASE RELATED"/>
    <property type="match status" value="1"/>
</dbReference>
<accession>A0A5Q2TH13</accession>
<dbReference type="Pfam" id="PF01370">
    <property type="entry name" value="Epimerase"/>
    <property type="match status" value="1"/>
</dbReference>
<evidence type="ECO:0000313" key="4">
    <source>
        <dbReference type="EMBL" id="QGH33421.1"/>
    </source>
</evidence>
<dbReference type="CDD" id="cd05242">
    <property type="entry name" value="SDR_a8"/>
    <property type="match status" value="1"/>
</dbReference>
<dbReference type="InterPro" id="IPR036291">
    <property type="entry name" value="NAD(P)-bd_dom_sf"/>
</dbReference>
<dbReference type="InterPro" id="IPR010099">
    <property type="entry name" value="SDR39U1"/>
</dbReference>
<dbReference type="Proteomes" id="UP000339690">
    <property type="component" value="Chromosome"/>
</dbReference>
<dbReference type="Pfam" id="PF08338">
    <property type="entry name" value="DUF1731"/>
    <property type="match status" value="1"/>
</dbReference>
<proteinExistence type="inferred from homology"/>
<dbReference type="KEGG" id="grc:GI584_04940"/>
<dbReference type="Gene3D" id="3.40.50.720">
    <property type="entry name" value="NAD(P)-binding Rossmann-like Domain"/>
    <property type="match status" value="1"/>
</dbReference>
<dbReference type="InterPro" id="IPR013549">
    <property type="entry name" value="DUF1731"/>
</dbReference>
<dbReference type="AlphaFoldDB" id="A0A5Q2TH13"/>
<dbReference type="RefSeq" id="WP_153790456.1">
    <property type="nucleotide sequence ID" value="NZ_CP045915.1"/>
</dbReference>
<feature type="domain" description="DUF1731" evidence="3">
    <location>
        <begin position="251"/>
        <end position="297"/>
    </location>
</feature>
<evidence type="ECO:0000256" key="1">
    <source>
        <dbReference type="ARBA" id="ARBA00009353"/>
    </source>
</evidence>
<gene>
    <name evidence="4" type="ORF">GI584_04940</name>
</gene>
<dbReference type="PANTHER" id="PTHR11092:SF0">
    <property type="entry name" value="EPIMERASE FAMILY PROTEIN SDR39U1"/>
    <property type="match status" value="1"/>
</dbReference>
<comment type="similarity">
    <text evidence="1">Belongs to the NAD(P)-dependent epimerase/dehydratase family. SDR39U1 subfamily.</text>
</comment>
<evidence type="ECO:0000259" key="3">
    <source>
        <dbReference type="Pfam" id="PF08338"/>
    </source>
</evidence>
<name>A0A5Q2TH13_9BACI</name>
<keyword evidence="5" id="KW-1185">Reference proteome</keyword>
<evidence type="ECO:0000259" key="2">
    <source>
        <dbReference type="Pfam" id="PF01370"/>
    </source>
</evidence>